<dbReference type="InterPro" id="IPR036942">
    <property type="entry name" value="Beta-barrel_TonB_sf"/>
</dbReference>
<keyword evidence="3 14" id="KW-0813">Transport</keyword>
<gene>
    <name evidence="18" type="ORF">N0392_20210</name>
</gene>
<protein>
    <submittedName>
        <fullName evidence="18">TonB-dependent siderophore receptor</fullName>
    </submittedName>
</protein>
<keyword evidence="6 14" id="KW-0812">Transmembrane</keyword>
<keyword evidence="13 14" id="KW-0998">Cell outer membrane</keyword>
<evidence type="ECO:0000256" key="8">
    <source>
        <dbReference type="ARBA" id="ARBA00023004"/>
    </source>
</evidence>
<evidence type="ECO:0000256" key="9">
    <source>
        <dbReference type="ARBA" id="ARBA00023065"/>
    </source>
</evidence>
<dbReference type="InterPro" id="IPR039426">
    <property type="entry name" value="TonB-dep_rcpt-like"/>
</dbReference>
<evidence type="ECO:0000256" key="6">
    <source>
        <dbReference type="ARBA" id="ARBA00022692"/>
    </source>
</evidence>
<name>A0A9Q4CTQ4_MORMO</name>
<dbReference type="InterPro" id="IPR010105">
    <property type="entry name" value="TonB_sidphr_rcpt"/>
</dbReference>
<evidence type="ECO:0000256" key="3">
    <source>
        <dbReference type="ARBA" id="ARBA00022448"/>
    </source>
</evidence>
<evidence type="ECO:0000256" key="5">
    <source>
        <dbReference type="ARBA" id="ARBA00022496"/>
    </source>
</evidence>
<keyword evidence="12 18" id="KW-0675">Receptor</keyword>
<accession>A0A9Q4CTQ4</accession>
<keyword evidence="10 15" id="KW-0798">TonB box</keyword>
<keyword evidence="5" id="KW-0410">Iron transport</keyword>
<comment type="subcellular location">
    <subcellularLocation>
        <location evidence="1 14">Cell outer membrane</location>
        <topology evidence="1 14">Multi-pass membrane protein</topology>
    </subcellularLocation>
</comment>
<evidence type="ECO:0000256" key="11">
    <source>
        <dbReference type="ARBA" id="ARBA00023136"/>
    </source>
</evidence>
<dbReference type="GO" id="GO:0015344">
    <property type="term" value="F:siderophore uptake transmembrane transporter activity"/>
    <property type="evidence" value="ECO:0007669"/>
    <property type="project" value="TreeGrafter"/>
</dbReference>
<dbReference type="Proteomes" id="UP001076655">
    <property type="component" value="Unassembled WGS sequence"/>
</dbReference>
<dbReference type="PANTHER" id="PTHR32552:SF68">
    <property type="entry name" value="FERRICHROME OUTER MEMBRANE TRANSPORTER_PHAGE RECEPTOR"/>
    <property type="match status" value="1"/>
</dbReference>
<evidence type="ECO:0000256" key="13">
    <source>
        <dbReference type="ARBA" id="ARBA00023237"/>
    </source>
</evidence>
<feature type="domain" description="TonB-dependent receptor plug" evidence="17">
    <location>
        <begin position="85"/>
        <end position="187"/>
    </location>
</feature>
<dbReference type="PROSITE" id="PS52016">
    <property type="entry name" value="TONB_DEPENDENT_REC_3"/>
    <property type="match status" value="1"/>
</dbReference>
<proteinExistence type="inferred from homology"/>
<evidence type="ECO:0000256" key="7">
    <source>
        <dbReference type="ARBA" id="ARBA00022729"/>
    </source>
</evidence>
<evidence type="ECO:0000259" key="16">
    <source>
        <dbReference type="Pfam" id="PF00593"/>
    </source>
</evidence>
<dbReference type="Pfam" id="PF07715">
    <property type="entry name" value="Plug"/>
    <property type="match status" value="1"/>
</dbReference>
<dbReference type="GO" id="GO:0009279">
    <property type="term" value="C:cell outer membrane"/>
    <property type="evidence" value="ECO:0007669"/>
    <property type="project" value="UniProtKB-SubCell"/>
</dbReference>
<evidence type="ECO:0000259" key="17">
    <source>
        <dbReference type="Pfam" id="PF07715"/>
    </source>
</evidence>
<dbReference type="Pfam" id="PF00593">
    <property type="entry name" value="TonB_dep_Rec_b-barrel"/>
    <property type="match status" value="1"/>
</dbReference>
<dbReference type="GO" id="GO:0015891">
    <property type="term" value="P:siderophore transport"/>
    <property type="evidence" value="ECO:0007669"/>
    <property type="project" value="InterPro"/>
</dbReference>
<evidence type="ECO:0000256" key="2">
    <source>
        <dbReference type="ARBA" id="ARBA00009810"/>
    </source>
</evidence>
<comment type="caution">
    <text evidence="18">The sequence shown here is derived from an EMBL/GenBank/DDBJ whole genome shotgun (WGS) entry which is preliminary data.</text>
</comment>
<dbReference type="Gene3D" id="2.170.130.10">
    <property type="entry name" value="TonB-dependent receptor, plug domain"/>
    <property type="match status" value="1"/>
</dbReference>
<evidence type="ECO:0000256" key="1">
    <source>
        <dbReference type="ARBA" id="ARBA00004571"/>
    </source>
</evidence>
<sequence length="739" mass="82700">MDILVRKIHLAYCLVRLNFSSLLKRHAENRDKHRMLIKNKLLTLSLLIAPPLASATDVLVVTAPDSNDLYTATTTSSATKNDTEIMKIPQTVNVVTKTQIENRAAETVVDALRYTPGVVTEYRGDSNRNDEVFSRGFDYANKILDGISFGGNASSSIGTTEPWFLDRIEMIKGPASVQYGQISPGGVIAMTSKKPTTQSINKIQLRAGNRNKTEGFFDLGGKLTDDGRVLYRLNGLAKKKDTQVRDYEEEKYAVAPAITFLNEDTSFTLLAYLQNSPKNGYRNFLPALGTLESTPEGKIPQDFNISNPDYNISRQKQHSIGYEFEHNFSDTISLVQKARYAEIDEKYHYLVFNTLASEAKNYPYVLKRMAQHEKTKLNTFGVDTHLIFNIDSEGIYQTLLVGVDYKWTKEDKQFWRDRSGNYDIDWRNPQYPKIDEARQTLSTNQLQKSDQTGIYIQDQIEWNNWNLLASARYDWIEVRTTDRIISDKSQQNDGKLTGLAGLLYSFDNGISPYISYSTSFEPNLATNRKPGSKPFDPKTAKQTEVGIKYLTPDQNTLATLSLYHIEQNNIPKYDAGLGYMTLIGKGESKGAEVQINSRLTDKFAITGAYSYTKTKVLETTNSAEKGKEFPRIPKNMVSVWGQYEENTGMLNGLKAGAGVRYIGSGKAGADNSFSVPGVTLYDAMVGYDLANISPSLKGATIQLNVNNLADKHYVSSCGMSDACFYGIGRTGTVTFDYAW</sequence>
<keyword evidence="8" id="KW-0408">Iron</keyword>
<evidence type="ECO:0000256" key="15">
    <source>
        <dbReference type="RuleBase" id="RU003357"/>
    </source>
</evidence>
<dbReference type="PANTHER" id="PTHR32552">
    <property type="entry name" value="FERRICHROME IRON RECEPTOR-RELATED"/>
    <property type="match status" value="1"/>
</dbReference>
<dbReference type="SUPFAM" id="SSF56935">
    <property type="entry name" value="Porins"/>
    <property type="match status" value="1"/>
</dbReference>
<keyword evidence="11 14" id="KW-0472">Membrane</keyword>
<keyword evidence="4 14" id="KW-1134">Transmembrane beta strand</keyword>
<evidence type="ECO:0000256" key="4">
    <source>
        <dbReference type="ARBA" id="ARBA00022452"/>
    </source>
</evidence>
<dbReference type="FunFam" id="2.170.130.10:FF:000001">
    <property type="entry name" value="Catecholate siderophore TonB-dependent receptor"/>
    <property type="match status" value="1"/>
</dbReference>
<dbReference type="InterPro" id="IPR000531">
    <property type="entry name" value="Beta-barrel_TonB"/>
</dbReference>
<evidence type="ECO:0000256" key="12">
    <source>
        <dbReference type="ARBA" id="ARBA00023170"/>
    </source>
</evidence>
<feature type="domain" description="TonB-dependent receptor-like beta-barrel" evidence="16">
    <location>
        <begin position="264"/>
        <end position="708"/>
    </location>
</feature>
<reference evidence="18" key="1">
    <citation type="submission" date="2022-08" db="EMBL/GenBank/DDBJ databases">
        <authorList>
            <person name="Dale J.L."/>
        </authorList>
    </citation>
    <scope>NUCLEOTIDE SEQUENCE</scope>
    <source>
        <strain evidence="18">2022EL-00758</strain>
    </source>
</reference>
<dbReference type="NCBIfam" id="TIGR01783">
    <property type="entry name" value="TonB-siderophor"/>
    <property type="match status" value="1"/>
</dbReference>
<keyword evidence="9" id="KW-0406">Ion transport</keyword>
<dbReference type="CDD" id="cd01347">
    <property type="entry name" value="ligand_gated_channel"/>
    <property type="match status" value="1"/>
</dbReference>
<dbReference type="EMBL" id="JAPNMI010000020">
    <property type="protein sequence ID" value="MCY0791987.1"/>
    <property type="molecule type" value="Genomic_DNA"/>
</dbReference>
<dbReference type="Gene3D" id="2.40.170.20">
    <property type="entry name" value="TonB-dependent receptor, beta-barrel domain"/>
    <property type="match status" value="1"/>
</dbReference>
<dbReference type="AlphaFoldDB" id="A0A9Q4CTQ4"/>
<dbReference type="InterPro" id="IPR012910">
    <property type="entry name" value="Plug_dom"/>
</dbReference>
<dbReference type="InterPro" id="IPR037066">
    <property type="entry name" value="Plug_dom_sf"/>
</dbReference>
<dbReference type="GO" id="GO:0038023">
    <property type="term" value="F:signaling receptor activity"/>
    <property type="evidence" value="ECO:0007669"/>
    <property type="project" value="InterPro"/>
</dbReference>
<evidence type="ECO:0000313" key="18">
    <source>
        <dbReference type="EMBL" id="MCY0791987.1"/>
    </source>
</evidence>
<evidence type="ECO:0000313" key="19">
    <source>
        <dbReference type="Proteomes" id="UP001076655"/>
    </source>
</evidence>
<organism evidence="18 19">
    <name type="scientific">Morganella morganii</name>
    <name type="common">Proteus morganii</name>
    <dbReference type="NCBI Taxonomy" id="582"/>
    <lineage>
        <taxon>Bacteria</taxon>
        <taxon>Pseudomonadati</taxon>
        <taxon>Pseudomonadota</taxon>
        <taxon>Gammaproteobacteria</taxon>
        <taxon>Enterobacterales</taxon>
        <taxon>Morganellaceae</taxon>
        <taxon>Morganella</taxon>
    </lineage>
</organism>
<evidence type="ECO:0000256" key="10">
    <source>
        <dbReference type="ARBA" id="ARBA00023077"/>
    </source>
</evidence>
<keyword evidence="7" id="KW-0732">Signal</keyword>
<comment type="similarity">
    <text evidence="2 14 15">Belongs to the TonB-dependent receptor family.</text>
</comment>
<evidence type="ECO:0000256" key="14">
    <source>
        <dbReference type="PROSITE-ProRule" id="PRU01360"/>
    </source>
</evidence>